<evidence type="ECO:0000313" key="4">
    <source>
        <dbReference type="EMBL" id="MBB6629316.1"/>
    </source>
</evidence>
<keyword evidence="1" id="KW-0328">Glycosyltransferase</keyword>
<keyword evidence="5" id="KW-1185">Reference proteome</keyword>
<dbReference type="PANTHER" id="PTHR12526:SF636">
    <property type="entry name" value="BLL3647 PROTEIN"/>
    <property type="match status" value="1"/>
</dbReference>
<keyword evidence="2 4" id="KW-0808">Transferase</keyword>
<accession>A0A7X0RJ84</accession>
<dbReference type="Proteomes" id="UP000523955">
    <property type="component" value="Unassembled WGS sequence"/>
</dbReference>
<dbReference type="PANTHER" id="PTHR12526">
    <property type="entry name" value="GLYCOSYLTRANSFERASE"/>
    <property type="match status" value="1"/>
</dbReference>
<evidence type="ECO:0000256" key="1">
    <source>
        <dbReference type="ARBA" id="ARBA00022676"/>
    </source>
</evidence>
<comment type="caution">
    <text evidence="4">The sequence shown here is derived from an EMBL/GenBank/DDBJ whole genome shotgun (WGS) entry which is preliminary data.</text>
</comment>
<evidence type="ECO:0000256" key="2">
    <source>
        <dbReference type="ARBA" id="ARBA00022679"/>
    </source>
</evidence>
<proteinExistence type="predicted"/>
<dbReference type="Pfam" id="PF13439">
    <property type="entry name" value="Glyco_transf_4"/>
    <property type="match status" value="1"/>
</dbReference>
<dbReference type="Gene3D" id="3.40.50.2000">
    <property type="entry name" value="Glycogen Phosphorylase B"/>
    <property type="match status" value="2"/>
</dbReference>
<dbReference type="Pfam" id="PF13692">
    <property type="entry name" value="Glyco_trans_1_4"/>
    <property type="match status" value="1"/>
</dbReference>
<organism evidence="4 5">
    <name type="scientific">Nocardioides luti</name>
    <dbReference type="NCBI Taxonomy" id="2761101"/>
    <lineage>
        <taxon>Bacteria</taxon>
        <taxon>Bacillati</taxon>
        <taxon>Actinomycetota</taxon>
        <taxon>Actinomycetes</taxon>
        <taxon>Propionibacteriales</taxon>
        <taxon>Nocardioidaceae</taxon>
        <taxon>Nocardioides</taxon>
    </lineage>
</organism>
<reference evidence="4 5" key="1">
    <citation type="submission" date="2020-08" db="EMBL/GenBank/DDBJ databases">
        <authorList>
            <person name="Seo M.-J."/>
        </authorList>
    </citation>
    <scope>NUCLEOTIDE SEQUENCE [LARGE SCALE GENOMIC DNA]</scope>
    <source>
        <strain evidence="4 5">KIGAM211</strain>
    </source>
</reference>
<dbReference type="EMBL" id="JACKXE010000001">
    <property type="protein sequence ID" value="MBB6629316.1"/>
    <property type="molecule type" value="Genomic_DNA"/>
</dbReference>
<sequence>MRVVQLLTQEVGGPVDHAVDVAVGLAARGIDSHLVGPASAGTDRARAAGVTWHDLAMRHKTDASGGIAVARRLRDLAPDVLHLQDRRAGWVGRGLGRTFGGAAVVYTLHGVADGLSDLVPGNTRAAPRRRRDHLYYLTGERAVTRWGRARVVVPSGAVARFATDHIGLDPSIVDVVPNGVDEQRFRPSAPPAGPTTALWLGVLTEVKRLDTLLDAAEDVPDLRLLVVGDGPLRDQVVRRVAGAALAGRVDLRGRVADPVPVFAEAHLFALTSAAENCPLAMLQAMSAGLPVVSTAVGGIPEVVRDGTDGVLVGVDDSAGLAAGLRRLTDDPALRSAMGASARARILDGYTLDQCVDSLLAVYAKARR</sequence>
<dbReference type="SUPFAM" id="SSF53756">
    <property type="entry name" value="UDP-Glycosyltransferase/glycogen phosphorylase"/>
    <property type="match status" value="1"/>
</dbReference>
<dbReference type="InterPro" id="IPR028098">
    <property type="entry name" value="Glyco_trans_4-like_N"/>
</dbReference>
<dbReference type="CDD" id="cd03801">
    <property type="entry name" value="GT4_PimA-like"/>
    <property type="match status" value="1"/>
</dbReference>
<dbReference type="GO" id="GO:0016757">
    <property type="term" value="F:glycosyltransferase activity"/>
    <property type="evidence" value="ECO:0007669"/>
    <property type="project" value="UniProtKB-KW"/>
</dbReference>
<name>A0A7X0RJ84_9ACTN</name>
<evidence type="ECO:0000313" key="5">
    <source>
        <dbReference type="Proteomes" id="UP000523955"/>
    </source>
</evidence>
<feature type="domain" description="Glycosyltransferase subfamily 4-like N-terminal" evidence="3">
    <location>
        <begin position="11"/>
        <end position="184"/>
    </location>
</feature>
<dbReference type="AlphaFoldDB" id="A0A7X0RJ84"/>
<dbReference type="RefSeq" id="WP_185254282.1">
    <property type="nucleotide sequence ID" value="NZ_JACKXE010000001.1"/>
</dbReference>
<evidence type="ECO:0000259" key="3">
    <source>
        <dbReference type="Pfam" id="PF13439"/>
    </source>
</evidence>
<gene>
    <name evidence="4" type="ORF">H5V45_18460</name>
</gene>
<protein>
    <submittedName>
        <fullName evidence="4">Glycosyltransferase family 4 protein</fullName>
    </submittedName>
</protein>